<name>A0A6A6H7A3_VIRVR</name>
<dbReference type="AlphaFoldDB" id="A0A6A6H7A3"/>
<dbReference type="SMART" id="SM00829">
    <property type="entry name" value="PKS_ER"/>
    <property type="match status" value="1"/>
</dbReference>
<dbReference type="PANTHER" id="PTHR43482:SF1">
    <property type="entry name" value="PROTEIN AST1-RELATED"/>
    <property type="match status" value="1"/>
</dbReference>
<reference evidence="2" key="1">
    <citation type="journal article" date="2020" name="Stud. Mycol.">
        <title>101 Dothideomycetes genomes: a test case for predicting lifestyles and emergence of pathogens.</title>
        <authorList>
            <person name="Haridas S."/>
            <person name="Albert R."/>
            <person name="Binder M."/>
            <person name="Bloem J."/>
            <person name="Labutti K."/>
            <person name="Salamov A."/>
            <person name="Andreopoulos B."/>
            <person name="Baker S."/>
            <person name="Barry K."/>
            <person name="Bills G."/>
            <person name="Bluhm B."/>
            <person name="Cannon C."/>
            <person name="Castanera R."/>
            <person name="Culley D."/>
            <person name="Daum C."/>
            <person name="Ezra D."/>
            <person name="Gonzalez J."/>
            <person name="Henrissat B."/>
            <person name="Kuo A."/>
            <person name="Liang C."/>
            <person name="Lipzen A."/>
            <person name="Lutzoni F."/>
            <person name="Magnuson J."/>
            <person name="Mondo S."/>
            <person name="Nolan M."/>
            <person name="Ohm R."/>
            <person name="Pangilinan J."/>
            <person name="Park H.-J."/>
            <person name="Ramirez L."/>
            <person name="Alfaro M."/>
            <person name="Sun H."/>
            <person name="Tritt A."/>
            <person name="Yoshinaga Y."/>
            <person name="Zwiers L.-H."/>
            <person name="Turgeon B."/>
            <person name="Goodwin S."/>
            <person name="Spatafora J."/>
            <person name="Crous P."/>
            <person name="Grigoriev I."/>
        </authorList>
    </citation>
    <scope>NUCLEOTIDE SEQUENCE</scope>
    <source>
        <strain evidence="2">Tuck. ex Michener</strain>
    </source>
</reference>
<dbReference type="InterPro" id="IPR013149">
    <property type="entry name" value="ADH-like_C"/>
</dbReference>
<organism evidence="2 3">
    <name type="scientific">Viridothelium virens</name>
    <name type="common">Speckled blister lichen</name>
    <name type="synonym">Trypethelium virens</name>
    <dbReference type="NCBI Taxonomy" id="1048519"/>
    <lineage>
        <taxon>Eukaryota</taxon>
        <taxon>Fungi</taxon>
        <taxon>Dikarya</taxon>
        <taxon>Ascomycota</taxon>
        <taxon>Pezizomycotina</taxon>
        <taxon>Dothideomycetes</taxon>
        <taxon>Dothideomycetes incertae sedis</taxon>
        <taxon>Trypetheliales</taxon>
        <taxon>Trypetheliaceae</taxon>
        <taxon>Viridothelium</taxon>
    </lineage>
</organism>
<dbReference type="Pfam" id="PF08240">
    <property type="entry name" value="ADH_N"/>
    <property type="match status" value="1"/>
</dbReference>
<dbReference type="SUPFAM" id="SSF50129">
    <property type="entry name" value="GroES-like"/>
    <property type="match status" value="1"/>
</dbReference>
<sequence>MRALQLTRPSPTQPPNLFLVTLPTPTPSTTHLLIRITASYINPSDLLNRKGGFPYTTFPRVPGRDFAGTIEAAPPSSSSTSSPAFKPGDRVFGTSGSVLSFTADGAHAEYLLAPASGLVATPAALTDAQAAMVGTPYATAAQAVGAARVREGETVLVLGASGAVGSAAVQIAEAAGARVLRGARGAEGRDAVDLARDAGLSGVVGELTAGKGVDVVVNTVGDVALQEAALGVLALRGRLSFISAPRGESDEFSFHLTSFYRKGLSIIGINSLMMTLEEGAQSLKELVPLFEQGKLRVLGEEKLTKVSLEQAVDAYEDMGKGSRKKYLILNQE</sequence>
<proteinExistence type="predicted"/>
<dbReference type="OrthoDB" id="203908at2759"/>
<keyword evidence="3" id="KW-1185">Reference proteome</keyword>
<dbReference type="InterPro" id="IPR052585">
    <property type="entry name" value="Lipid_raft_assoc_Zn_ADH"/>
</dbReference>
<evidence type="ECO:0000313" key="3">
    <source>
        <dbReference type="Proteomes" id="UP000800092"/>
    </source>
</evidence>
<evidence type="ECO:0000313" key="2">
    <source>
        <dbReference type="EMBL" id="KAF2233759.1"/>
    </source>
</evidence>
<dbReference type="Proteomes" id="UP000800092">
    <property type="component" value="Unassembled WGS sequence"/>
</dbReference>
<dbReference type="GO" id="GO:0016491">
    <property type="term" value="F:oxidoreductase activity"/>
    <property type="evidence" value="ECO:0007669"/>
    <property type="project" value="InterPro"/>
</dbReference>
<accession>A0A6A6H7A3</accession>
<dbReference type="EMBL" id="ML991804">
    <property type="protein sequence ID" value="KAF2233759.1"/>
    <property type="molecule type" value="Genomic_DNA"/>
</dbReference>
<dbReference type="SUPFAM" id="SSF51735">
    <property type="entry name" value="NAD(P)-binding Rossmann-fold domains"/>
    <property type="match status" value="1"/>
</dbReference>
<dbReference type="Gene3D" id="3.40.50.720">
    <property type="entry name" value="NAD(P)-binding Rossmann-like Domain"/>
    <property type="match status" value="1"/>
</dbReference>
<gene>
    <name evidence="2" type="ORF">EV356DRAFT_503290</name>
</gene>
<dbReference type="PANTHER" id="PTHR43482">
    <property type="entry name" value="PROTEIN AST1-RELATED"/>
    <property type="match status" value="1"/>
</dbReference>
<dbReference type="InterPro" id="IPR036291">
    <property type="entry name" value="NAD(P)-bd_dom_sf"/>
</dbReference>
<feature type="domain" description="Enoyl reductase (ER)" evidence="1">
    <location>
        <begin position="12"/>
        <end position="328"/>
    </location>
</feature>
<dbReference type="Gene3D" id="3.90.180.10">
    <property type="entry name" value="Medium-chain alcohol dehydrogenases, catalytic domain"/>
    <property type="match status" value="1"/>
</dbReference>
<dbReference type="InterPro" id="IPR020843">
    <property type="entry name" value="ER"/>
</dbReference>
<evidence type="ECO:0000259" key="1">
    <source>
        <dbReference type="SMART" id="SM00829"/>
    </source>
</evidence>
<dbReference type="Pfam" id="PF00107">
    <property type="entry name" value="ADH_zinc_N"/>
    <property type="match status" value="1"/>
</dbReference>
<protein>
    <submittedName>
        <fullName evidence="2">GroES-like protein</fullName>
    </submittedName>
</protein>
<dbReference type="InterPro" id="IPR011032">
    <property type="entry name" value="GroES-like_sf"/>
</dbReference>
<dbReference type="InterPro" id="IPR013154">
    <property type="entry name" value="ADH-like_N"/>
</dbReference>